<dbReference type="RefSeq" id="XP_011398454.1">
    <property type="nucleotide sequence ID" value="XM_011400152.1"/>
</dbReference>
<sequence>MMMGYFHSSSAPFWDCRCGQTGGRGVVGRVVAASVREGGARIETGRRKNRDRELGENTRKWGDHLEWLRARAIRFCGLNHEHRRGSTGATMLGTQVGG</sequence>
<accession>A0A087SIK4</accession>
<proteinExistence type="predicted"/>
<dbReference type="GeneID" id="23611976"/>
<dbReference type="AlphaFoldDB" id="A0A087SIK4"/>
<organism evidence="1 2">
    <name type="scientific">Auxenochlorella protothecoides</name>
    <name type="common">Green microalga</name>
    <name type="synonym">Chlorella protothecoides</name>
    <dbReference type="NCBI Taxonomy" id="3075"/>
    <lineage>
        <taxon>Eukaryota</taxon>
        <taxon>Viridiplantae</taxon>
        <taxon>Chlorophyta</taxon>
        <taxon>core chlorophytes</taxon>
        <taxon>Trebouxiophyceae</taxon>
        <taxon>Chlorellales</taxon>
        <taxon>Chlorellaceae</taxon>
        <taxon>Auxenochlorella</taxon>
    </lineage>
</organism>
<protein>
    <submittedName>
        <fullName evidence="1">Uncharacterized protein</fullName>
    </submittedName>
</protein>
<name>A0A087SIK4_AUXPR</name>
<evidence type="ECO:0000313" key="2">
    <source>
        <dbReference type="Proteomes" id="UP000028924"/>
    </source>
</evidence>
<keyword evidence="2" id="KW-1185">Reference proteome</keyword>
<reference evidence="1 2" key="1">
    <citation type="journal article" date="2014" name="BMC Genomics">
        <title>Oil accumulation mechanisms of the oleaginous microalga Chlorella protothecoides revealed through its genome, transcriptomes, and proteomes.</title>
        <authorList>
            <person name="Gao C."/>
            <person name="Wang Y."/>
            <person name="Shen Y."/>
            <person name="Yan D."/>
            <person name="He X."/>
            <person name="Dai J."/>
            <person name="Wu Q."/>
        </authorList>
    </citation>
    <scope>NUCLEOTIDE SEQUENCE [LARGE SCALE GENOMIC DNA]</scope>
    <source>
        <strain evidence="1 2">0710</strain>
    </source>
</reference>
<dbReference type="KEGG" id="apro:F751_0585"/>
<dbReference type="Proteomes" id="UP000028924">
    <property type="component" value="Unassembled WGS sequence"/>
</dbReference>
<gene>
    <name evidence="1" type="ORF">F751_0585</name>
</gene>
<evidence type="ECO:0000313" key="1">
    <source>
        <dbReference type="EMBL" id="KFM25558.1"/>
    </source>
</evidence>
<dbReference type="EMBL" id="KL662119">
    <property type="protein sequence ID" value="KFM25558.1"/>
    <property type="molecule type" value="Genomic_DNA"/>
</dbReference>